<dbReference type="OMA" id="NAQYDQT"/>
<dbReference type="AlphaFoldDB" id="A0A200R4H2"/>
<dbReference type="SUPFAM" id="SSF101936">
    <property type="entry name" value="DNA-binding pseudobarrel domain"/>
    <property type="match status" value="2"/>
</dbReference>
<evidence type="ECO:0000256" key="6">
    <source>
        <dbReference type="SAM" id="MobiDB-lite"/>
    </source>
</evidence>
<keyword evidence="2" id="KW-0805">Transcription regulation</keyword>
<keyword evidence="3" id="KW-0238">DNA-binding</keyword>
<dbReference type="InterPro" id="IPR003340">
    <property type="entry name" value="B3_DNA-bd"/>
</dbReference>
<evidence type="ECO:0000256" key="4">
    <source>
        <dbReference type="ARBA" id="ARBA00023163"/>
    </source>
</evidence>
<feature type="domain" description="TF-B3" evidence="7">
    <location>
        <begin position="1"/>
        <end position="77"/>
    </location>
</feature>
<keyword evidence="9" id="KW-1185">Reference proteome</keyword>
<dbReference type="PANTHER" id="PTHR34278:SF1">
    <property type="entry name" value="PROTEIN THI031, PUTATIVE-RELATED"/>
    <property type="match status" value="1"/>
</dbReference>
<dbReference type="CDD" id="cd10017">
    <property type="entry name" value="B3_DNA"/>
    <property type="match status" value="2"/>
</dbReference>
<evidence type="ECO:0000256" key="3">
    <source>
        <dbReference type="ARBA" id="ARBA00023125"/>
    </source>
</evidence>
<gene>
    <name evidence="8" type="ORF">BVC80_1837g422</name>
</gene>
<dbReference type="GO" id="GO:0005634">
    <property type="term" value="C:nucleus"/>
    <property type="evidence" value="ECO:0007669"/>
    <property type="project" value="UniProtKB-SubCell"/>
</dbReference>
<dbReference type="STRING" id="56857.A0A200R4H2"/>
<protein>
    <submittedName>
        <fullName evidence="8">B3 DNA binding domain</fullName>
    </submittedName>
</protein>
<dbReference type="OrthoDB" id="635132at2759"/>
<reference evidence="8 9" key="1">
    <citation type="journal article" date="2017" name="Mol. Plant">
        <title>The Genome of Medicinal Plant Macleaya cordata Provides New Insights into Benzylisoquinoline Alkaloids Metabolism.</title>
        <authorList>
            <person name="Liu X."/>
            <person name="Liu Y."/>
            <person name="Huang P."/>
            <person name="Ma Y."/>
            <person name="Qing Z."/>
            <person name="Tang Q."/>
            <person name="Cao H."/>
            <person name="Cheng P."/>
            <person name="Zheng Y."/>
            <person name="Yuan Z."/>
            <person name="Zhou Y."/>
            <person name="Liu J."/>
            <person name="Tang Z."/>
            <person name="Zhuo Y."/>
            <person name="Zhang Y."/>
            <person name="Yu L."/>
            <person name="Huang J."/>
            <person name="Yang P."/>
            <person name="Peng Q."/>
            <person name="Zhang J."/>
            <person name="Jiang W."/>
            <person name="Zhang Z."/>
            <person name="Lin K."/>
            <person name="Ro D.K."/>
            <person name="Chen X."/>
            <person name="Xiong X."/>
            <person name="Shang Y."/>
            <person name="Huang S."/>
            <person name="Zeng J."/>
        </authorList>
    </citation>
    <scope>NUCLEOTIDE SEQUENCE [LARGE SCALE GENOMIC DNA]</scope>
    <source>
        <strain evidence="9">cv. BLH2017</strain>
        <tissue evidence="8">Root</tissue>
    </source>
</reference>
<dbReference type="InParanoid" id="A0A200R4H2"/>
<accession>A0A200R4H2</accession>
<evidence type="ECO:0000256" key="5">
    <source>
        <dbReference type="ARBA" id="ARBA00023242"/>
    </source>
</evidence>
<dbReference type="Gene3D" id="2.40.330.10">
    <property type="entry name" value="DNA-binding pseudobarrel domain"/>
    <property type="match status" value="2"/>
</dbReference>
<keyword evidence="4" id="KW-0804">Transcription</keyword>
<comment type="subcellular location">
    <subcellularLocation>
        <location evidence="1">Nucleus</location>
    </subcellularLocation>
</comment>
<keyword evidence="5" id="KW-0539">Nucleus</keyword>
<evidence type="ECO:0000256" key="2">
    <source>
        <dbReference type="ARBA" id="ARBA00023015"/>
    </source>
</evidence>
<dbReference type="Pfam" id="PF02362">
    <property type="entry name" value="B3"/>
    <property type="match status" value="2"/>
</dbReference>
<feature type="region of interest" description="Disordered" evidence="6">
    <location>
        <begin position="85"/>
        <end position="133"/>
    </location>
</feature>
<evidence type="ECO:0000259" key="7">
    <source>
        <dbReference type="PROSITE" id="PS50863"/>
    </source>
</evidence>
<dbReference type="PANTHER" id="PTHR34278">
    <property type="entry name" value="PROTEIN THI031, PUTATIVE-RELATED"/>
    <property type="match status" value="1"/>
</dbReference>
<dbReference type="PROSITE" id="PS50863">
    <property type="entry name" value="B3"/>
    <property type="match status" value="2"/>
</dbReference>
<name>A0A200R4H2_MACCD</name>
<evidence type="ECO:0000313" key="8">
    <source>
        <dbReference type="EMBL" id="OVA17588.1"/>
    </source>
</evidence>
<dbReference type="EMBL" id="MVGT01000438">
    <property type="protein sequence ID" value="OVA17588.1"/>
    <property type="molecule type" value="Genomic_DNA"/>
</dbReference>
<evidence type="ECO:0000256" key="1">
    <source>
        <dbReference type="ARBA" id="ARBA00004123"/>
    </source>
</evidence>
<feature type="domain" description="TF-B3" evidence="7">
    <location>
        <begin position="468"/>
        <end position="568"/>
    </location>
</feature>
<dbReference type="GO" id="GO:0003677">
    <property type="term" value="F:DNA binding"/>
    <property type="evidence" value="ECO:0007669"/>
    <property type="project" value="UniProtKB-KW"/>
</dbReference>
<dbReference type="SMART" id="SM01019">
    <property type="entry name" value="B3"/>
    <property type="match status" value="2"/>
</dbReference>
<sequence>MPPKFARTIASLVDQVTYLEDPKGQRWRVMLSIVDGSLAIQQGWHEFASDHSLEIGDFVVFNYIAGSHFVVQMYSKSGCEKLNFSEKRNDNRGKRIRAKRSSGKLPSDGRNSSASKAPSEMTDKGSVNEQGSTSTIHSKFDVEILESKSDAKDVAKVKMATGMTSHCHNSKRTSQPMKQVDFTEVPFYMIDRNSLDKQGASTSSLFDLSNFEMPSRKSSADGMDKKVPEVIKIENSSNSDVNPVQPQTTLKNNCVEEQCHIIDEVPVGKDGKNSGGCIDVSDLEVRDDVSEFEMPERNYNAETADQVPLATDEMLCFSNISIPPTTKSTMDCSENEMENLGISNGALNKPPFTKELNAVYSGIDPVILQREHTPQESSGRVPQIFSITSGNSENPVTMQAKDNRAGKVPEVVEKVHEEKVKENHGERPVIVKVEPEEKFDFCLGVEAKACKVVKTESIDLAPLSPPSSVNFFCSAPAETQSFLELPVDLPAFSCKGRRSNTERKIVLLKDSAMRKWPVLYHERSGFRVLASGWEALAKANNIQPGDICSLRVENISESLLQLGIQRKKLYKQREKQEGLYHYHLSLQNKRTEMKREGRQHGMVRSYMILPSPLNPTPKSKIVNKLDSRPTAGLYTKVSSKPTNHSKFTGKCGAPRCTDCHAHPVNKSKDKAKGTQKLKSCDVAMNHRSLAWRVVHKGNALNYDGKSATGILCHISSEFDDDYDDEVEDYDGDELCTLAEGAIMSKQIGFVLDDQVENDEGWCML</sequence>
<organism evidence="8 9">
    <name type="scientific">Macleaya cordata</name>
    <name type="common">Five-seeded plume-poppy</name>
    <name type="synonym">Bocconia cordata</name>
    <dbReference type="NCBI Taxonomy" id="56857"/>
    <lineage>
        <taxon>Eukaryota</taxon>
        <taxon>Viridiplantae</taxon>
        <taxon>Streptophyta</taxon>
        <taxon>Embryophyta</taxon>
        <taxon>Tracheophyta</taxon>
        <taxon>Spermatophyta</taxon>
        <taxon>Magnoliopsida</taxon>
        <taxon>Ranunculales</taxon>
        <taxon>Papaveraceae</taxon>
        <taxon>Papaveroideae</taxon>
        <taxon>Macleaya</taxon>
    </lineage>
</organism>
<evidence type="ECO:0000313" key="9">
    <source>
        <dbReference type="Proteomes" id="UP000195402"/>
    </source>
</evidence>
<comment type="caution">
    <text evidence="8">The sequence shown here is derived from an EMBL/GenBank/DDBJ whole genome shotgun (WGS) entry which is preliminary data.</text>
</comment>
<dbReference type="InterPro" id="IPR015300">
    <property type="entry name" value="DNA-bd_pseudobarrel_sf"/>
</dbReference>
<dbReference type="Proteomes" id="UP000195402">
    <property type="component" value="Unassembled WGS sequence"/>
</dbReference>
<proteinExistence type="predicted"/>